<accession>A0ABM0PDD4</accession>
<keyword evidence="2" id="KW-0833">Ubl conjugation pathway</keyword>
<reference evidence="9" key="2">
    <citation type="submission" date="2025-08" db="UniProtKB">
        <authorList>
            <consortium name="RefSeq"/>
        </authorList>
    </citation>
    <scope>IDENTIFICATION</scope>
</reference>
<dbReference type="SUPFAM" id="SSF54695">
    <property type="entry name" value="POZ domain"/>
    <property type="match status" value="1"/>
</dbReference>
<proteinExistence type="inferred from homology"/>
<evidence type="ECO:0000313" key="9">
    <source>
        <dbReference type="RefSeq" id="XP_008237988.1"/>
    </source>
</evidence>
<evidence type="ECO:0000256" key="5">
    <source>
        <dbReference type="SAM" id="MobiDB-lite"/>
    </source>
</evidence>
<feature type="region of interest" description="Disordered" evidence="5">
    <location>
        <begin position="419"/>
        <end position="451"/>
    </location>
</feature>
<evidence type="ECO:0000256" key="3">
    <source>
        <dbReference type="PROSITE-ProRule" id="PRU00982"/>
    </source>
</evidence>
<sequence>MRGWKNLGVVETIYEEEDYEFSSASPSLSPALSSPCTPLHSRVESWSRATGHKAEVLIRVQGKCFHLHKDALTSRSTYLKRQLTDFVSDFALPLNISAETFTLVAEFCYGAHLVITLLNLAALRTAAELLEMTESNCDGDDNLLHLTDTYFRQVVAVNRDYASVVFRSCLSLLPEAETAAFLLSGCIEAFALSIDGDGGADWLNEVITVCPEDFQIVAGAIQRSFGNHDVVYKLVDLYLVRYSGKITEDEKTQICSSIDCSKLSPQVLLDAVQNPIMPLRFVVRAMLIEQLNTRRTIISAAAAAAVAADHTQIQPRVHHDNKKLIEPAGEATTLGSLLQRDTMLRQSAQLRATMAATSSRIQSLEEELNGMKKLLDECHEKQENSILLEDGRRSASFHYGTNENSNKITKGDKASASSSSFRIISGKGSAERSEGTSNWSSSCKGTPRSTKKISERLINGLKKAFRVSGSAKEAASKDKIIRYGGDIGYNKDGAIVIQ</sequence>
<name>A0ABM0PDD4_PRUMU</name>
<feature type="compositionally biased region" description="Low complexity" evidence="5">
    <location>
        <begin position="419"/>
        <end position="428"/>
    </location>
</feature>
<evidence type="ECO:0000313" key="8">
    <source>
        <dbReference type="Proteomes" id="UP000694861"/>
    </source>
</evidence>
<dbReference type="SMART" id="SM00225">
    <property type="entry name" value="BTB"/>
    <property type="match status" value="1"/>
</dbReference>
<gene>
    <name evidence="9" type="primary">LOC103336674</name>
</gene>
<dbReference type="InterPro" id="IPR027356">
    <property type="entry name" value="NPH3_dom"/>
</dbReference>
<organism evidence="8 9">
    <name type="scientific">Prunus mume</name>
    <name type="common">Japanese apricot</name>
    <name type="synonym">Armeniaca mume</name>
    <dbReference type="NCBI Taxonomy" id="102107"/>
    <lineage>
        <taxon>Eukaryota</taxon>
        <taxon>Viridiplantae</taxon>
        <taxon>Streptophyta</taxon>
        <taxon>Embryophyta</taxon>
        <taxon>Tracheophyta</taxon>
        <taxon>Spermatophyta</taxon>
        <taxon>Magnoliopsida</taxon>
        <taxon>eudicotyledons</taxon>
        <taxon>Gunneridae</taxon>
        <taxon>Pentapetalae</taxon>
        <taxon>rosids</taxon>
        <taxon>fabids</taxon>
        <taxon>Rosales</taxon>
        <taxon>Rosaceae</taxon>
        <taxon>Amygdaloideae</taxon>
        <taxon>Amygdaleae</taxon>
        <taxon>Prunus</taxon>
    </lineage>
</organism>
<reference evidence="8" key="1">
    <citation type="journal article" date="2012" name="Nat. Commun.">
        <title>The genome of Prunus mume.</title>
        <authorList>
            <person name="Zhang Q."/>
            <person name="Chen W."/>
            <person name="Sun L."/>
            <person name="Zhao F."/>
            <person name="Huang B."/>
            <person name="Yang W."/>
            <person name="Tao Y."/>
            <person name="Wang J."/>
            <person name="Yuan Z."/>
            <person name="Fan G."/>
            <person name="Xing Z."/>
            <person name="Han C."/>
            <person name="Pan H."/>
            <person name="Zhong X."/>
            <person name="Shi W."/>
            <person name="Liang X."/>
            <person name="Du D."/>
            <person name="Sun F."/>
            <person name="Xu Z."/>
            <person name="Hao R."/>
            <person name="Lv T."/>
            <person name="Lv Y."/>
            <person name="Zheng Z."/>
            <person name="Sun M."/>
            <person name="Luo L."/>
            <person name="Cai M."/>
            <person name="Gao Y."/>
            <person name="Wang J."/>
            <person name="Yin Y."/>
            <person name="Xu X."/>
            <person name="Cheng T."/>
            <person name="Wang J."/>
        </authorList>
    </citation>
    <scope>NUCLEOTIDE SEQUENCE [LARGE SCALE GENOMIC DNA]</scope>
</reference>
<dbReference type="Pfam" id="PF03000">
    <property type="entry name" value="NPH3"/>
    <property type="match status" value="1"/>
</dbReference>
<dbReference type="GeneID" id="103336674"/>
<keyword evidence="4" id="KW-0175">Coiled coil</keyword>
<dbReference type="InterPro" id="IPR000210">
    <property type="entry name" value="BTB/POZ_dom"/>
</dbReference>
<evidence type="ECO:0000256" key="4">
    <source>
        <dbReference type="SAM" id="Coils"/>
    </source>
</evidence>
<dbReference type="Pfam" id="PF00651">
    <property type="entry name" value="BTB"/>
    <property type="match status" value="1"/>
</dbReference>
<dbReference type="Proteomes" id="UP000694861">
    <property type="component" value="Linkage group LG1"/>
</dbReference>
<feature type="domain" description="BTB" evidence="6">
    <location>
        <begin position="54"/>
        <end position="117"/>
    </location>
</feature>
<comment type="pathway">
    <text evidence="1">Protein modification; protein ubiquitination.</text>
</comment>
<evidence type="ECO:0000259" key="7">
    <source>
        <dbReference type="PROSITE" id="PS51649"/>
    </source>
</evidence>
<feature type="compositionally biased region" description="Polar residues" evidence="5">
    <location>
        <begin position="435"/>
        <end position="448"/>
    </location>
</feature>
<evidence type="ECO:0000256" key="2">
    <source>
        <dbReference type="ARBA" id="ARBA00022786"/>
    </source>
</evidence>
<evidence type="ECO:0000256" key="1">
    <source>
        <dbReference type="ARBA" id="ARBA00004906"/>
    </source>
</evidence>
<dbReference type="PANTHER" id="PTHR32370">
    <property type="entry name" value="OS12G0117600 PROTEIN"/>
    <property type="match status" value="1"/>
</dbReference>
<comment type="similarity">
    <text evidence="3">Belongs to the NPH3 family.</text>
</comment>
<evidence type="ECO:0000259" key="6">
    <source>
        <dbReference type="PROSITE" id="PS50097"/>
    </source>
</evidence>
<dbReference type="PROSITE" id="PS51649">
    <property type="entry name" value="NPH3"/>
    <property type="match status" value="1"/>
</dbReference>
<dbReference type="InterPro" id="IPR043454">
    <property type="entry name" value="NPH3/RPT2-like"/>
</dbReference>
<dbReference type="RefSeq" id="XP_008237988.1">
    <property type="nucleotide sequence ID" value="XM_008239766.2"/>
</dbReference>
<feature type="domain" description="NPH3" evidence="7">
    <location>
        <begin position="223"/>
        <end position="292"/>
    </location>
</feature>
<dbReference type="InterPro" id="IPR011333">
    <property type="entry name" value="SKP1/BTB/POZ_sf"/>
</dbReference>
<dbReference type="Gene3D" id="3.30.710.10">
    <property type="entry name" value="Potassium Channel Kv1.1, Chain A"/>
    <property type="match status" value="1"/>
</dbReference>
<feature type="coiled-coil region" evidence="4">
    <location>
        <begin position="347"/>
        <end position="384"/>
    </location>
</feature>
<dbReference type="PROSITE" id="PS50097">
    <property type="entry name" value="BTB"/>
    <property type="match status" value="1"/>
</dbReference>
<protein>
    <submittedName>
        <fullName evidence="9">BTB/POZ domain-containing protein At3g49900</fullName>
    </submittedName>
</protein>
<keyword evidence="8" id="KW-1185">Reference proteome</keyword>